<evidence type="ECO:0000313" key="2">
    <source>
        <dbReference type="Proteomes" id="UP000182471"/>
    </source>
</evidence>
<organism evidence="1 2">
    <name type="scientific">Lachnobacterium bovis</name>
    <dbReference type="NCBI Taxonomy" id="140626"/>
    <lineage>
        <taxon>Bacteria</taxon>
        <taxon>Bacillati</taxon>
        <taxon>Bacillota</taxon>
        <taxon>Clostridia</taxon>
        <taxon>Lachnospirales</taxon>
        <taxon>Lachnospiraceae</taxon>
        <taxon>Lachnobacterium</taxon>
    </lineage>
</organism>
<name>A0A1H9UUI8_9FIRM</name>
<dbReference type="AlphaFoldDB" id="A0A1H9UUI8"/>
<evidence type="ECO:0000313" key="1">
    <source>
        <dbReference type="EMBL" id="SES13200.1"/>
    </source>
</evidence>
<proteinExistence type="predicted"/>
<dbReference type="EMBL" id="FOGW01000040">
    <property type="protein sequence ID" value="SES13200.1"/>
    <property type="molecule type" value="Genomic_DNA"/>
</dbReference>
<reference evidence="2" key="1">
    <citation type="submission" date="2016-10" db="EMBL/GenBank/DDBJ databases">
        <authorList>
            <person name="Varghese N."/>
            <person name="Submissions S."/>
        </authorList>
    </citation>
    <scope>NUCLEOTIDE SEQUENCE [LARGE SCALE GENOMIC DNA]</scope>
    <source>
        <strain evidence="2">S1b</strain>
    </source>
</reference>
<keyword evidence="2" id="KW-1185">Reference proteome</keyword>
<gene>
    <name evidence="1" type="ORF">SAMN02910429_02268</name>
</gene>
<protein>
    <submittedName>
        <fullName evidence="1">Uncharacterized protein</fullName>
    </submittedName>
</protein>
<sequence length="41" mass="4946">KNAKKIQEYIQNQLKEDLEYDQMTLKEYVDPFTGEPVKQNK</sequence>
<dbReference type="Proteomes" id="UP000182471">
    <property type="component" value="Unassembled WGS sequence"/>
</dbReference>
<feature type="non-terminal residue" evidence="1">
    <location>
        <position position="1"/>
    </location>
</feature>
<accession>A0A1H9UUI8</accession>